<feature type="signal peptide" evidence="5">
    <location>
        <begin position="1"/>
        <end position="20"/>
    </location>
</feature>
<dbReference type="AlphaFoldDB" id="A0A1G9MY77"/>
<name>A0A1G9MY77_9SPHI</name>
<evidence type="ECO:0000256" key="4">
    <source>
        <dbReference type="ARBA" id="ARBA00023284"/>
    </source>
</evidence>
<dbReference type="GO" id="GO:0017004">
    <property type="term" value="P:cytochrome complex assembly"/>
    <property type="evidence" value="ECO:0007669"/>
    <property type="project" value="UniProtKB-KW"/>
</dbReference>
<evidence type="ECO:0000259" key="6">
    <source>
        <dbReference type="PROSITE" id="PS51352"/>
    </source>
</evidence>
<dbReference type="EMBL" id="FNGY01000002">
    <property type="protein sequence ID" value="SDL79179.1"/>
    <property type="molecule type" value="Genomic_DNA"/>
</dbReference>
<evidence type="ECO:0000313" key="8">
    <source>
        <dbReference type="Proteomes" id="UP000183200"/>
    </source>
</evidence>
<reference evidence="8" key="1">
    <citation type="submission" date="2016-10" db="EMBL/GenBank/DDBJ databases">
        <authorList>
            <person name="Varghese N."/>
            <person name="Submissions S."/>
        </authorList>
    </citation>
    <scope>NUCLEOTIDE SEQUENCE [LARGE SCALE GENOMIC DNA]</scope>
    <source>
        <strain evidence="8">DSM 19110</strain>
    </source>
</reference>
<dbReference type="GO" id="GO:0016853">
    <property type="term" value="F:isomerase activity"/>
    <property type="evidence" value="ECO:0007669"/>
    <property type="project" value="UniProtKB-KW"/>
</dbReference>
<evidence type="ECO:0000256" key="1">
    <source>
        <dbReference type="ARBA" id="ARBA00004196"/>
    </source>
</evidence>
<proteinExistence type="predicted"/>
<dbReference type="InterPro" id="IPR017937">
    <property type="entry name" value="Thioredoxin_CS"/>
</dbReference>
<keyword evidence="8" id="KW-1185">Reference proteome</keyword>
<evidence type="ECO:0000313" key="7">
    <source>
        <dbReference type="EMBL" id="SDL79179.1"/>
    </source>
</evidence>
<dbReference type="InterPro" id="IPR012336">
    <property type="entry name" value="Thioredoxin-like_fold"/>
</dbReference>
<keyword evidence="4" id="KW-0676">Redox-active center</keyword>
<dbReference type="PROSITE" id="PS51352">
    <property type="entry name" value="THIOREDOXIN_2"/>
    <property type="match status" value="1"/>
</dbReference>
<keyword evidence="7" id="KW-0413">Isomerase</keyword>
<dbReference type="OrthoDB" id="750178at2"/>
<dbReference type="Gene3D" id="3.40.30.10">
    <property type="entry name" value="Glutaredoxin"/>
    <property type="match status" value="1"/>
</dbReference>
<evidence type="ECO:0000256" key="3">
    <source>
        <dbReference type="ARBA" id="ARBA00023157"/>
    </source>
</evidence>
<sequence>MMKKLLVLTFLFFATCSLYAQTTKVSGSIKGYTQAKIYLSILNGPKLIKDSAIVTAGNFEFILDINEPLVARLITRDPGKRITDKISHFTSYAPVIQFFITPQVPVKIEANYAEWPISIITGGLDNQLQTSYYLNNKSTLLQEEKAFKETIALKNIGDTLKAKHIDSIRLQHSITNTDAYAQLVKENPTSLLRAFDVYEALPFTTNEEFLGKAIAALPRTIKNGVYGRDIQKRYHELTDSGLGTTVKSFKVNGKDSLIHIAAFRGKYVLLDFWGSWCVPCREGHPKLKKLYASYKDKGFEIIAIALERGKNPRQDWLKAIKDDDIPWINILNNEAITKNRQDLISLFSIKSYPTKILIGPDGKVLLRTQGNNEEIEEILKKTML</sequence>
<dbReference type="Proteomes" id="UP000183200">
    <property type="component" value="Unassembled WGS sequence"/>
</dbReference>
<accession>A0A1G9MY77</accession>
<comment type="subcellular location">
    <subcellularLocation>
        <location evidence="1">Cell envelope</location>
    </subcellularLocation>
</comment>
<dbReference type="CDD" id="cd02966">
    <property type="entry name" value="TlpA_like_family"/>
    <property type="match status" value="1"/>
</dbReference>
<dbReference type="InterPro" id="IPR013766">
    <property type="entry name" value="Thioredoxin_domain"/>
</dbReference>
<keyword evidence="3" id="KW-1015">Disulfide bond</keyword>
<protein>
    <submittedName>
        <fullName evidence="7">Thiol-disulfide isomerase or thioredoxin</fullName>
    </submittedName>
</protein>
<evidence type="ECO:0000256" key="5">
    <source>
        <dbReference type="SAM" id="SignalP"/>
    </source>
</evidence>
<feature type="chain" id="PRO_5010168835" evidence="5">
    <location>
        <begin position="21"/>
        <end position="384"/>
    </location>
</feature>
<dbReference type="PROSITE" id="PS00194">
    <property type="entry name" value="THIOREDOXIN_1"/>
    <property type="match status" value="1"/>
</dbReference>
<evidence type="ECO:0000256" key="2">
    <source>
        <dbReference type="ARBA" id="ARBA00022748"/>
    </source>
</evidence>
<dbReference type="InterPro" id="IPR036249">
    <property type="entry name" value="Thioredoxin-like_sf"/>
</dbReference>
<keyword evidence="2" id="KW-0201">Cytochrome c-type biogenesis</keyword>
<dbReference type="GO" id="GO:0030313">
    <property type="term" value="C:cell envelope"/>
    <property type="evidence" value="ECO:0007669"/>
    <property type="project" value="UniProtKB-SubCell"/>
</dbReference>
<dbReference type="InterPro" id="IPR050553">
    <property type="entry name" value="Thioredoxin_ResA/DsbE_sf"/>
</dbReference>
<keyword evidence="5" id="KW-0732">Signal</keyword>
<organism evidence="7 8">
    <name type="scientific">Pedobacter steynii</name>
    <dbReference type="NCBI Taxonomy" id="430522"/>
    <lineage>
        <taxon>Bacteria</taxon>
        <taxon>Pseudomonadati</taxon>
        <taxon>Bacteroidota</taxon>
        <taxon>Sphingobacteriia</taxon>
        <taxon>Sphingobacteriales</taxon>
        <taxon>Sphingobacteriaceae</taxon>
        <taxon>Pedobacter</taxon>
    </lineage>
</organism>
<feature type="domain" description="Thioredoxin" evidence="6">
    <location>
        <begin position="240"/>
        <end position="384"/>
    </location>
</feature>
<dbReference type="PANTHER" id="PTHR42852:SF6">
    <property type="entry name" value="THIOL:DISULFIDE INTERCHANGE PROTEIN DSBE"/>
    <property type="match status" value="1"/>
</dbReference>
<dbReference type="Pfam" id="PF13905">
    <property type="entry name" value="Thioredoxin_8"/>
    <property type="match status" value="1"/>
</dbReference>
<dbReference type="InterPro" id="IPR025380">
    <property type="entry name" value="DUF4369"/>
</dbReference>
<dbReference type="Pfam" id="PF14289">
    <property type="entry name" value="DUF4369"/>
    <property type="match status" value="1"/>
</dbReference>
<dbReference type="PANTHER" id="PTHR42852">
    <property type="entry name" value="THIOL:DISULFIDE INTERCHANGE PROTEIN DSBE"/>
    <property type="match status" value="1"/>
</dbReference>
<dbReference type="SUPFAM" id="SSF52833">
    <property type="entry name" value="Thioredoxin-like"/>
    <property type="match status" value="1"/>
</dbReference>
<dbReference type="RefSeq" id="WP_074605075.1">
    <property type="nucleotide sequence ID" value="NZ_FNGY01000002.1"/>
</dbReference>
<gene>
    <name evidence="7" type="ORF">SAMN05421820_102158</name>
</gene>